<evidence type="ECO:0000256" key="8">
    <source>
        <dbReference type="ARBA" id="ARBA00023136"/>
    </source>
</evidence>
<keyword evidence="7 11" id="KW-1133">Transmembrane helix</keyword>
<organism evidence="13 14">
    <name type="scientific">Alishewanella longhuensis</name>
    <dbReference type="NCBI Taxonomy" id="1091037"/>
    <lineage>
        <taxon>Bacteria</taxon>
        <taxon>Pseudomonadati</taxon>
        <taxon>Pseudomonadota</taxon>
        <taxon>Gammaproteobacteria</taxon>
        <taxon>Alteromonadales</taxon>
        <taxon>Alteromonadaceae</taxon>
        <taxon>Alishewanella</taxon>
    </lineage>
</organism>
<evidence type="ECO:0000256" key="1">
    <source>
        <dbReference type="ARBA" id="ARBA00004377"/>
    </source>
</evidence>
<dbReference type="InterPro" id="IPR045584">
    <property type="entry name" value="Pilin-like"/>
</dbReference>
<keyword evidence="14" id="KW-1185">Reference proteome</keyword>
<evidence type="ECO:0000256" key="7">
    <source>
        <dbReference type="ARBA" id="ARBA00022989"/>
    </source>
</evidence>
<sequence>MHKRQGAFSLVEMMVTIAVLAIVLGIATPSFLEMLRQNTLRSQANELLGLMHYARTEAIKRRVNVAVTVTPGNGWKAEVVQPGTTTVLRSIDKTTTSVSLAGASASDIVFDLRGRRQSNQNCFQLSYYSNNRRLLIEAGGSIKIESGQCGGS</sequence>
<dbReference type="NCBIfam" id="TIGR02532">
    <property type="entry name" value="IV_pilin_GFxxxE"/>
    <property type="match status" value="1"/>
</dbReference>
<accession>A0ABQ3L084</accession>
<dbReference type="RefSeq" id="WP_189433585.1">
    <property type="nucleotide sequence ID" value="NZ_BNAO01000007.1"/>
</dbReference>
<keyword evidence="5" id="KW-0997">Cell inner membrane</keyword>
<evidence type="ECO:0000256" key="2">
    <source>
        <dbReference type="ARBA" id="ARBA00021549"/>
    </source>
</evidence>
<evidence type="ECO:0000256" key="6">
    <source>
        <dbReference type="ARBA" id="ARBA00022692"/>
    </source>
</evidence>
<dbReference type="SUPFAM" id="SSF54523">
    <property type="entry name" value="Pili subunits"/>
    <property type="match status" value="1"/>
</dbReference>
<keyword evidence="6 11" id="KW-0812">Transmembrane</keyword>
<dbReference type="Gene3D" id="3.55.40.10">
    <property type="entry name" value="minor pseudopilin epsh domain"/>
    <property type="match status" value="1"/>
</dbReference>
<evidence type="ECO:0000256" key="10">
    <source>
        <dbReference type="ARBA" id="ARBA00030775"/>
    </source>
</evidence>
<feature type="domain" description="General secretion pathway GspH" evidence="12">
    <location>
        <begin position="43"/>
        <end position="138"/>
    </location>
</feature>
<reference evidence="14" key="1">
    <citation type="journal article" date="2019" name="Int. J. Syst. Evol. Microbiol.">
        <title>The Global Catalogue of Microorganisms (GCM) 10K type strain sequencing project: providing services to taxonomists for standard genome sequencing and annotation.</title>
        <authorList>
            <consortium name="The Broad Institute Genomics Platform"/>
            <consortium name="The Broad Institute Genome Sequencing Center for Infectious Disease"/>
            <person name="Wu L."/>
            <person name="Ma J."/>
        </authorList>
    </citation>
    <scope>NUCLEOTIDE SEQUENCE [LARGE SCALE GENOMIC DNA]</scope>
    <source>
        <strain evidence="14">CGMCC 1.7003</strain>
    </source>
</reference>
<dbReference type="Proteomes" id="UP000659697">
    <property type="component" value="Unassembled WGS sequence"/>
</dbReference>
<keyword evidence="8 11" id="KW-0472">Membrane</keyword>
<evidence type="ECO:0000256" key="4">
    <source>
        <dbReference type="ARBA" id="ARBA00022481"/>
    </source>
</evidence>
<comment type="caution">
    <text evidence="13">The sequence shown here is derived from an EMBL/GenBank/DDBJ whole genome shotgun (WGS) entry which is preliminary data.</text>
</comment>
<evidence type="ECO:0000256" key="11">
    <source>
        <dbReference type="SAM" id="Phobius"/>
    </source>
</evidence>
<dbReference type="Pfam" id="PF07963">
    <property type="entry name" value="N_methyl"/>
    <property type="match status" value="1"/>
</dbReference>
<proteinExistence type="inferred from homology"/>
<keyword evidence="4" id="KW-0488">Methylation</keyword>
<protein>
    <recommendedName>
        <fullName evidence="2">Type II secretion system protein H</fullName>
    </recommendedName>
    <alternativeName>
        <fullName evidence="10">General secretion pathway protein H</fullName>
    </alternativeName>
</protein>
<feature type="transmembrane region" description="Helical" evidence="11">
    <location>
        <begin position="6"/>
        <end position="32"/>
    </location>
</feature>
<evidence type="ECO:0000256" key="5">
    <source>
        <dbReference type="ARBA" id="ARBA00022519"/>
    </source>
</evidence>
<evidence type="ECO:0000256" key="3">
    <source>
        <dbReference type="ARBA" id="ARBA00022475"/>
    </source>
</evidence>
<evidence type="ECO:0000313" key="14">
    <source>
        <dbReference type="Proteomes" id="UP000659697"/>
    </source>
</evidence>
<name>A0ABQ3L084_9ALTE</name>
<dbReference type="Pfam" id="PF12019">
    <property type="entry name" value="GspH"/>
    <property type="match status" value="1"/>
</dbReference>
<evidence type="ECO:0000313" key="13">
    <source>
        <dbReference type="EMBL" id="GHG74028.1"/>
    </source>
</evidence>
<dbReference type="EMBL" id="BNAO01000007">
    <property type="protein sequence ID" value="GHG74028.1"/>
    <property type="molecule type" value="Genomic_DNA"/>
</dbReference>
<keyword evidence="3" id="KW-1003">Cell membrane</keyword>
<evidence type="ECO:0000256" key="9">
    <source>
        <dbReference type="ARBA" id="ARBA00025772"/>
    </source>
</evidence>
<evidence type="ECO:0000259" key="12">
    <source>
        <dbReference type="Pfam" id="PF12019"/>
    </source>
</evidence>
<dbReference type="InterPro" id="IPR012902">
    <property type="entry name" value="N_methyl_site"/>
</dbReference>
<comment type="similarity">
    <text evidence="9">Belongs to the GSP H family.</text>
</comment>
<gene>
    <name evidence="13" type="ORF">GCM10010919_27370</name>
</gene>
<comment type="subcellular location">
    <subcellularLocation>
        <location evidence="1">Cell inner membrane</location>
        <topology evidence="1">Single-pass membrane protein</topology>
    </subcellularLocation>
</comment>
<dbReference type="InterPro" id="IPR022346">
    <property type="entry name" value="T2SS_GspH"/>
</dbReference>